<accession>A0AAP5M947</accession>
<name>A0AAP5M947_9CYAN</name>
<dbReference type="EMBL" id="JAALHA020000001">
    <property type="protein sequence ID" value="MDR9893974.1"/>
    <property type="molecule type" value="Genomic_DNA"/>
</dbReference>
<keyword evidence="1" id="KW-0812">Transmembrane</keyword>
<organism evidence="2 3">
    <name type="scientific">Aetokthonos hydrillicola Thurmond2011</name>
    <dbReference type="NCBI Taxonomy" id="2712845"/>
    <lineage>
        <taxon>Bacteria</taxon>
        <taxon>Bacillati</taxon>
        <taxon>Cyanobacteriota</taxon>
        <taxon>Cyanophyceae</taxon>
        <taxon>Nostocales</taxon>
        <taxon>Hapalosiphonaceae</taxon>
        <taxon>Aetokthonos</taxon>
    </lineage>
</organism>
<feature type="transmembrane region" description="Helical" evidence="1">
    <location>
        <begin position="415"/>
        <end position="438"/>
    </location>
</feature>
<keyword evidence="1" id="KW-1133">Transmembrane helix</keyword>
<evidence type="ECO:0000256" key="1">
    <source>
        <dbReference type="SAM" id="Phobius"/>
    </source>
</evidence>
<proteinExistence type="predicted"/>
<protein>
    <submittedName>
        <fullName evidence="2">Uncharacterized protein</fullName>
    </submittedName>
</protein>
<evidence type="ECO:0000313" key="3">
    <source>
        <dbReference type="Proteomes" id="UP000667802"/>
    </source>
</evidence>
<comment type="caution">
    <text evidence="2">The sequence shown here is derived from an EMBL/GenBank/DDBJ whole genome shotgun (WGS) entry which is preliminary data.</text>
</comment>
<keyword evidence="1" id="KW-0472">Membrane</keyword>
<sequence>MNQPPLVQQKVNNPSLTLYAFHLCHSLSESSEQVSKDAPRLWEQLAKLGELLNIEPLKSLKSTIEQEAVEKKFQNQHFNLPLELLGNQRTLKFQVPVEPNTPQVSGAIYPIRIHDTYAVDLTLRYKELVDVTQLSELNPNGYLLSSWMRPSLGETLLLFAEAPDITSNYQPLADACVNALLSKTTQPQPQPTCINQGKLFGSPIFEYDNDQQDPIQRCHLWIWFKTDDRTLTSIAETEDYVLNLLCCRSKILFAYHQARSCYWEARKLSSELESQVEIFTKLPQDSAQRLEKLKTLLIEMSPRAFQYARQLRDMHEDAQSIITNTKNYSTWLAKISQKSVEKFCDDDLRFLENFRDSTCQRLQQQIQTDLNYLSPGQQMFQQAIAISRGLVEIDQAERDAKQEEVEKQRDRTFQITAYVVASGLAVGGIFASVSSQVTKENPIQIPGSPKASSLPHPFVLWFFASIISGLVAAWIVWLVTKYWQKKSEQSRKS</sequence>
<dbReference type="RefSeq" id="WP_208339656.1">
    <property type="nucleotide sequence ID" value="NZ_CAWQFN010000556.1"/>
</dbReference>
<dbReference type="AlphaFoldDB" id="A0AAP5M947"/>
<gene>
    <name evidence="2" type="ORF">G7B40_005225</name>
</gene>
<feature type="transmembrane region" description="Helical" evidence="1">
    <location>
        <begin position="458"/>
        <end position="483"/>
    </location>
</feature>
<dbReference type="Proteomes" id="UP000667802">
    <property type="component" value="Unassembled WGS sequence"/>
</dbReference>
<reference evidence="3" key="1">
    <citation type="journal article" date="2021" name="Science">
        <title>Hunting the eagle killer: A cyanobacterial neurotoxin causes vacuolar myelinopathy.</title>
        <authorList>
            <person name="Breinlinger S."/>
            <person name="Phillips T.J."/>
            <person name="Haram B.N."/>
            <person name="Mares J."/>
            <person name="Martinez Yerena J.A."/>
            <person name="Hrouzek P."/>
            <person name="Sobotka R."/>
            <person name="Henderson W.M."/>
            <person name="Schmieder P."/>
            <person name="Williams S.M."/>
            <person name="Lauderdale J.D."/>
            <person name="Wilde H.D."/>
            <person name="Gerrin W."/>
            <person name="Kust A."/>
            <person name="Washington J.W."/>
            <person name="Wagner C."/>
            <person name="Geier B."/>
            <person name="Liebeke M."/>
            <person name="Enke H."/>
            <person name="Niedermeyer T.H.J."/>
            <person name="Wilde S.B."/>
        </authorList>
    </citation>
    <scope>NUCLEOTIDE SEQUENCE [LARGE SCALE GENOMIC DNA]</scope>
    <source>
        <strain evidence="3">Thurmond2011</strain>
    </source>
</reference>
<keyword evidence="3" id="KW-1185">Reference proteome</keyword>
<evidence type="ECO:0000313" key="2">
    <source>
        <dbReference type="EMBL" id="MDR9893974.1"/>
    </source>
</evidence>